<feature type="domain" description="Histidine kinase" evidence="11">
    <location>
        <begin position="177"/>
        <end position="389"/>
    </location>
</feature>
<keyword evidence="9" id="KW-0902">Two-component regulatory system</keyword>
<evidence type="ECO:0000256" key="7">
    <source>
        <dbReference type="ARBA" id="ARBA00022777"/>
    </source>
</evidence>
<evidence type="ECO:0000256" key="8">
    <source>
        <dbReference type="ARBA" id="ARBA00022840"/>
    </source>
</evidence>
<dbReference type="Proteomes" id="UP000053244">
    <property type="component" value="Unassembled WGS sequence"/>
</dbReference>
<proteinExistence type="predicted"/>
<dbReference type="Pfam" id="PF02518">
    <property type="entry name" value="HATPase_c"/>
    <property type="match status" value="1"/>
</dbReference>
<comment type="catalytic activity">
    <reaction evidence="1">
        <text>ATP + protein L-histidine = ADP + protein N-phospho-L-histidine.</text>
        <dbReference type="EC" id="2.7.13.3"/>
    </reaction>
</comment>
<dbReference type="InterPro" id="IPR036890">
    <property type="entry name" value="HATPase_C_sf"/>
</dbReference>
<dbReference type="AlphaFoldDB" id="A0A117MN72"/>
<evidence type="ECO:0000256" key="3">
    <source>
        <dbReference type="ARBA" id="ARBA00012438"/>
    </source>
</evidence>
<evidence type="ECO:0000259" key="11">
    <source>
        <dbReference type="PROSITE" id="PS50109"/>
    </source>
</evidence>
<dbReference type="GO" id="GO:0030295">
    <property type="term" value="F:protein kinase activator activity"/>
    <property type="evidence" value="ECO:0007669"/>
    <property type="project" value="TreeGrafter"/>
</dbReference>
<dbReference type="GO" id="GO:0005524">
    <property type="term" value="F:ATP binding"/>
    <property type="evidence" value="ECO:0007669"/>
    <property type="project" value="UniProtKB-KW"/>
</dbReference>
<dbReference type="PRINTS" id="PR00344">
    <property type="entry name" value="BCTRLSENSOR"/>
</dbReference>
<evidence type="ECO:0000256" key="10">
    <source>
        <dbReference type="ARBA" id="ARBA00039401"/>
    </source>
</evidence>
<dbReference type="PANTHER" id="PTHR42878:SF7">
    <property type="entry name" value="SENSOR HISTIDINE KINASE GLRK"/>
    <property type="match status" value="1"/>
</dbReference>
<dbReference type="GO" id="GO:0005886">
    <property type="term" value="C:plasma membrane"/>
    <property type="evidence" value="ECO:0007669"/>
    <property type="project" value="UniProtKB-SubCell"/>
</dbReference>
<reference evidence="12 13" key="1">
    <citation type="submission" date="2015-10" db="EMBL/GenBank/DDBJ databases">
        <authorList>
            <person name="Gilbert D.G."/>
        </authorList>
    </citation>
    <scope>NUCLEOTIDE SEQUENCE [LARGE SCALE GENOMIC DNA]</scope>
    <source>
        <strain evidence="12 13">NRRL B-16712</strain>
    </source>
</reference>
<evidence type="ECO:0000313" key="13">
    <source>
        <dbReference type="Proteomes" id="UP000053244"/>
    </source>
</evidence>
<gene>
    <name evidence="12" type="ORF">ADL15_37410</name>
</gene>
<dbReference type="PROSITE" id="PS50109">
    <property type="entry name" value="HIS_KIN"/>
    <property type="match status" value="1"/>
</dbReference>
<evidence type="ECO:0000256" key="6">
    <source>
        <dbReference type="ARBA" id="ARBA00022741"/>
    </source>
</evidence>
<accession>A0A117MN72</accession>
<evidence type="ECO:0000256" key="4">
    <source>
        <dbReference type="ARBA" id="ARBA00022553"/>
    </source>
</evidence>
<dbReference type="CDD" id="cd00075">
    <property type="entry name" value="HATPase"/>
    <property type="match status" value="1"/>
</dbReference>
<dbReference type="Pfam" id="PF00512">
    <property type="entry name" value="HisKA"/>
    <property type="match status" value="1"/>
</dbReference>
<evidence type="ECO:0000256" key="5">
    <source>
        <dbReference type="ARBA" id="ARBA00022679"/>
    </source>
</evidence>
<dbReference type="Gene3D" id="3.30.450.40">
    <property type="match status" value="1"/>
</dbReference>
<comment type="caution">
    <text evidence="12">The sequence shown here is derived from an EMBL/GenBank/DDBJ whole genome shotgun (WGS) entry which is preliminary data.</text>
</comment>
<dbReference type="EMBL" id="LLZH01000305">
    <property type="protein sequence ID" value="KUL26694.1"/>
    <property type="molecule type" value="Genomic_DNA"/>
</dbReference>
<dbReference type="Gene3D" id="1.10.287.130">
    <property type="match status" value="1"/>
</dbReference>
<sequence>MTVPATISPAEGRFSEAEHYRAAVAEVPEVLELAAEACQVPMAALKVIGGGAAHFAATLGIRTAVDVPQSMSLCDVVAATNDTMVVRDATTDPRLSTHPLVRGAEHVRFLGAAPLHHNGQIVGALCVFDDTPRRNMDATIRLLSRIARRVDAETGLRHLVANRAFPMAVDQDDVVSAISHEIRTPLASIRGNLELLTDTPGAISPGFERRVDAITRNADRLCRTVENLLRAVNQQMHEPVGERQLVDLGAVVTAALAGIGDRTGRVRASLPAGQVWVTADPRLLEVAVGHLISNALCFGEDKPVEVVVEACPQPSVTVRDHGQGIPEGELAMLGAPFLRGDDAVLAQAPGLGLGLSISRRIAQAQGGGLRLESVPGSGVTARIVLPATHVL</sequence>
<name>A0A117MN72_9ACTN</name>
<dbReference type="SMART" id="SM00388">
    <property type="entry name" value="HisKA"/>
    <property type="match status" value="1"/>
</dbReference>
<dbReference type="SMART" id="SM00387">
    <property type="entry name" value="HATPase_c"/>
    <property type="match status" value="1"/>
</dbReference>
<protein>
    <recommendedName>
        <fullName evidence="10">Sensor-like histidine kinase SenX3</fullName>
        <ecNumber evidence="3">2.7.13.3</ecNumber>
    </recommendedName>
</protein>
<dbReference type="InterPro" id="IPR003018">
    <property type="entry name" value="GAF"/>
</dbReference>
<keyword evidence="13" id="KW-1185">Reference proteome</keyword>
<dbReference type="InterPro" id="IPR003594">
    <property type="entry name" value="HATPase_dom"/>
</dbReference>
<evidence type="ECO:0000313" key="12">
    <source>
        <dbReference type="EMBL" id="KUL26694.1"/>
    </source>
</evidence>
<dbReference type="Pfam" id="PF01590">
    <property type="entry name" value="GAF"/>
    <property type="match status" value="1"/>
</dbReference>
<dbReference type="SUPFAM" id="SSF55781">
    <property type="entry name" value="GAF domain-like"/>
    <property type="match status" value="1"/>
</dbReference>
<keyword evidence="4" id="KW-0597">Phosphoprotein</keyword>
<evidence type="ECO:0000256" key="2">
    <source>
        <dbReference type="ARBA" id="ARBA00004236"/>
    </source>
</evidence>
<evidence type="ECO:0000256" key="1">
    <source>
        <dbReference type="ARBA" id="ARBA00000085"/>
    </source>
</evidence>
<dbReference type="RefSeq" id="WP_067701641.1">
    <property type="nucleotide sequence ID" value="NZ_LLZH01000305.1"/>
</dbReference>
<comment type="subcellular location">
    <subcellularLocation>
        <location evidence="2">Cell membrane</location>
    </subcellularLocation>
</comment>
<dbReference type="InterPro" id="IPR036097">
    <property type="entry name" value="HisK_dim/P_sf"/>
</dbReference>
<keyword evidence="8" id="KW-0067">ATP-binding</keyword>
<keyword evidence="6" id="KW-0547">Nucleotide-binding</keyword>
<organism evidence="12 13">
    <name type="scientific">Actinoplanes awajinensis subsp. mycoplanecinus</name>
    <dbReference type="NCBI Taxonomy" id="135947"/>
    <lineage>
        <taxon>Bacteria</taxon>
        <taxon>Bacillati</taxon>
        <taxon>Actinomycetota</taxon>
        <taxon>Actinomycetes</taxon>
        <taxon>Micromonosporales</taxon>
        <taxon>Micromonosporaceae</taxon>
        <taxon>Actinoplanes</taxon>
    </lineage>
</organism>
<dbReference type="EC" id="2.7.13.3" evidence="3"/>
<dbReference type="SUPFAM" id="SSF47384">
    <property type="entry name" value="Homodimeric domain of signal transducing histidine kinase"/>
    <property type="match status" value="1"/>
</dbReference>
<dbReference type="GO" id="GO:0007234">
    <property type="term" value="P:osmosensory signaling via phosphorelay pathway"/>
    <property type="evidence" value="ECO:0007669"/>
    <property type="project" value="TreeGrafter"/>
</dbReference>
<dbReference type="InterPro" id="IPR029016">
    <property type="entry name" value="GAF-like_dom_sf"/>
</dbReference>
<keyword evidence="7" id="KW-0418">Kinase</keyword>
<dbReference type="InterPro" id="IPR003661">
    <property type="entry name" value="HisK_dim/P_dom"/>
</dbReference>
<keyword evidence="5" id="KW-0808">Transferase</keyword>
<dbReference type="InterPro" id="IPR050351">
    <property type="entry name" value="BphY/WalK/GraS-like"/>
</dbReference>
<evidence type="ECO:0000256" key="9">
    <source>
        <dbReference type="ARBA" id="ARBA00023012"/>
    </source>
</evidence>
<dbReference type="SUPFAM" id="SSF55874">
    <property type="entry name" value="ATPase domain of HSP90 chaperone/DNA topoisomerase II/histidine kinase"/>
    <property type="match status" value="1"/>
</dbReference>
<dbReference type="InterPro" id="IPR004358">
    <property type="entry name" value="Sig_transdc_His_kin-like_C"/>
</dbReference>
<dbReference type="GO" id="GO:0000156">
    <property type="term" value="F:phosphorelay response regulator activity"/>
    <property type="evidence" value="ECO:0007669"/>
    <property type="project" value="TreeGrafter"/>
</dbReference>
<dbReference type="PANTHER" id="PTHR42878">
    <property type="entry name" value="TWO-COMPONENT HISTIDINE KINASE"/>
    <property type="match status" value="1"/>
</dbReference>
<dbReference type="GO" id="GO:0000155">
    <property type="term" value="F:phosphorelay sensor kinase activity"/>
    <property type="evidence" value="ECO:0007669"/>
    <property type="project" value="InterPro"/>
</dbReference>
<dbReference type="InterPro" id="IPR005467">
    <property type="entry name" value="His_kinase_dom"/>
</dbReference>
<dbReference type="Gene3D" id="3.30.565.10">
    <property type="entry name" value="Histidine kinase-like ATPase, C-terminal domain"/>
    <property type="match status" value="1"/>
</dbReference>
<dbReference type="CDD" id="cd00082">
    <property type="entry name" value="HisKA"/>
    <property type="match status" value="1"/>
</dbReference>